<dbReference type="AlphaFoldDB" id="A0A9D7I8E1"/>
<dbReference type="InterPro" id="IPR012336">
    <property type="entry name" value="Thioredoxin-like_fold"/>
</dbReference>
<comment type="similarity">
    <text evidence="2 7">Belongs to the thioredoxin family. DsbC subfamily.</text>
</comment>
<dbReference type="PANTHER" id="PTHR35272">
    <property type="entry name" value="THIOL:DISULFIDE INTERCHANGE PROTEIN DSBC-RELATED"/>
    <property type="match status" value="1"/>
</dbReference>
<dbReference type="InterPro" id="IPR036249">
    <property type="entry name" value="Thioredoxin-like_sf"/>
</dbReference>
<dbReference type="Pfam" id="PF10411">
    <property type="entry name" value="DsbC_N"/>
    <property type="match status" value="1"/>
</dbReference>
<keyword evidence="4 7" id="KW-0574">Periplasm</keyword>
<dbReference type="Proteomes" id="UP000886602">
    <property type="component" value="Unassembled WGS sequence"/>
</dbReference>
<evidence type="ECO:0000313" key="10">
    <source>
        <dbReference type="Proteomes" id="UP000886602"/>
    </source>
</evidence>
<dbReference type="SUPFAM" id="SSF54423">
    <property type="entry name" value="DsbC/DsbG N-terminal domain-like"/>
    <property type="match status" value="1"/>
</dbReference>
<dbReference type="PROSITE" id="PS51352">
    <property type="entry name" value="THIOREDOXIN_2"/>
    <property type="match status" value="1"/>
</dbReference>
<name>A0A9D7I8E1_9RHOO</name>
<dbReference type="InterPro" id="IPR013766">
    <property type="entry name" value="Thioredoxin_domain"/>
</dbReference>
<evidence type="ECO:0000256" key="4">
    <source>
        <dbReference type="ARBA" id="ARBA00022764"/>
    </source>
</evidence>
<evidence type="ECO:0000256" key="7">
    <source>
        <dbReference type="RuleBase" id="RU364038"/>
    </source>
</evidence>
<dbReference type="InterPro" id="IPR017937">
    <property type="entry name" value="Thioredoxin_CS"/>
</dbReference>
<evidence type="ECO:0000256" key="2">
    <source>
        <dbReference type="ARBA" id="ARBA00009813"/>
    </source>
</evidence>
<dbReference type="GO" id="GO:0015036">
    <property type="term" value="F:disulfide oxidoreductase activity"/>
    <property type="evidence" value="ECO:0007669"/>
    <property type="project" value="UniProtKB-ARBA"/>
</dbReference>
<dbReference type="Pfam" id="PF13098">
    <property type="entry name" value="Thioredoxin_2"/>
    <property type="match status" value="1"/>
</dbReference>
<protein>
    <recommendedName>
        <fullName evidence="7">Thiol:disulfide interchange protein</fullName>
    </recommendedName>
</protein>
<keyword evidence="3 7" id="KW-0732">Signal</keyword>
<dbReference type="InterPro" id="IPR009094">
    <property type="entry name" value="DiS-bond_isomerase_DsbC/G_N_sf"/>
</dbReference>
<proteinExistence type="inferred from homology"/>
<keyword evidence="5" id="KW-1015">Disulfide bond</keyword>
<dbReference type="InterPro" id="IPR018950">
    <property type="entry name" value="DiS-bond_isomerase_DsbC/G_N"/>
</dbReference>
<gene>
    <name evidence="9" type="ORF">IPJ48_08030</name>
</gene>
<dbReference type="PANTHER" id="PTHR35272:SF3">
    <property type="entry name" value="THIOL:DISULFIDE INTERCHANGE PROTEIN DSBC"/>
    <property type="match status" value="1"/>
</dbReference>
<dbReference type="InterPro" id="IPR033954">
    <property type="entry name" value="DiS-bond_Isoase_DsbC/G"/>
</dbReference>
<feature type="domain" description="Thioredoxin" evidence="8">
    <location>
        <begin position="63"/>
        <end position="239"/>
    </location>
</feature>
<evidence type="ECO:0000259" key="8">
    <source>
        <dbReference type="PROSITE" id="PS51352"/>
    </source>
</evidence>
<organism evidence="9 10">
    <name type="scientific">Candidatus Propionivibrio dominans</name>
    <dbReference type="NCBI Taxonomy" id="2954373"/>
    <lineage>
        <taxon>Bacteria</taxon>
        <taxon>Pseudomonadati</taxon>
        <taxon>Pseudomonadota</taxon>
        <taxon>Betaproteobacteria</taxon>
        <taxon>Rhodocyclales</taxon>
        <taxon>Rhodocyclaceae</taxon>
        <taxon>Propionivibrio</taxon>
    </lineage>
</organism>
<sequence>MLKKRLLPALSITLLSALLSLPAQADEASVKKAVEAKLGTKVTSVTKTPYLGLYEIYADGQILYTDEKLTALFAGTLIDGKTMKNVSAERMQKLTAINFSELPLELAVRQVRGNGKRVLASFEDPNCGYCKKLAKEMSKLDNVTLYTFLFPILSPDSLEKSKQIWCSADKARAWNDWMQDGKALSGKTDCDTSAVQKTVELGRKLGITGTPTLFFADGERVPGAVPMAQIEKKLEQAMVSK</sequence>
<evidence type="ECO:0000256" key="6">
    <source>
        <dbReference type="ARBA" id="ARBA00023284"/>
    </source>
</evidence>
<evidence type="ECO:0000256" key="5">
    <source>
        <dbReference type="ARBA" id="ARBA00023157"/>
    </source>
</evidence>
<evidence type="ECO:0000313" key="9">
    <source>
        <dbReference type="EMBL" id="MBK7423032.1"/>
    </source>
</evidence>
<dbReference type="CDD" id="cd03020">
    <property type="entry name" value="DsbA_DsbC_DsbG"/>
    <property type="match status" value="1"/>
</dbReference>
<dbReference type="InterPro" id="IPR051470">
    <property type="entry name" value="Thiol:disulfide_interchange"/>
</dbReference>
<comment type="caution">
    <text evidence="9">The sequence shown here is derived from an EMBL/GenBank/DDBJ whole genome shotgun (WGS) entry which is preliminary data.</text>
</comment>
<feature type="chain" id="PRO_5039751866" description="Thiol:disulfide interchange protein" evidence="7">
    <location>
        <begin position="26"/>
        <end position="241"/>
    </location>
</feature>
<comment type="subcellular location">
    <subcellularLocation>
        <location evidence="1 7">Periplasm</location>
    </subcellularLocation>
</comment>
<dbReference type="PROSITE" id="PS00194">
    <property type="entry name" value="THIOREDOXIN_1"/>
    <property type="match status" value="1"/>
</dbReference>
<reference evidence="9" key="1">
    <citation type="submission" date="2020-10" db="EMBL/GenBank/DDBJ databases">
        <title>Connecting structure to function with the recovery of over 1000 high-quality activated sludge metagenome-assembled genomes encoding full-length rRNA genes using long-read sequencing.</title>
        <authorList>
            <person name="Singleton C.M."/>
            <person name="Petriglieri F."/>
            <person name="Kristensen J.M."/>
            <person name="Kirkegaard R.H."/>
            <person name="Michaelsen T.Y."/>
            <person name="Andersen M.H."/>
            <person name="Karst S.M."/>
            <person name="Dueholm M.S."/>
            <person name="Nielsen P.H."/>
            <person name="Albertsen M."/>
        </authorList>
    </citation>
    <scope>NUCLEOTIDE SEQUENCE</scope>
    <source>
        <strain evidence="9">EsbW_18-Q3-R4-48_MAXAC.044</strain>
    </source>
</reference>
<comment type="function">
    <text evidence="7">Required for disulfide bond formation in some periplasmic proteins. Acts by transferring its disulfide bond to other proteins and is reduced in the process.</text>
</comment>
<evidence type="ECO:0000256" key="3">
    <source>
        <dbReference type="ARBA" id="ARBA00022729"/>
    </source>
</evidence>
<evidence type="ECO:0000256" key="1">
    <source>
        <dbReference type="ARBA" id="ARBA00004418"/>
    </source>
</evidence>
<dbReference type="Gene3D" id="3.10.450.70">
    <property type="entry name" value="Disulphide bond isomerase, DsbC/G, N-terminal"/>
    <property type="match status" value="1"/>
</dbReference>
<dbReference type="EMBL" id="JADJNC010000011">
    <property type="protein sequence ID" value="MBK7423032.1"/>
    <property type="molecule type" value="Genomic_DNA"/>
</dbReference>
<dbReference type="SUPFAM" id="SSF52833">
    <property type="entry name" value="Thioredoxin-like"/>
    <property type="match status" value="1"/>
</dbReference>
<dbReference type="Gene3D" id="3.40.30.10">
    <property type="entry name" value="Glutaredoxin"/>
    <property type="match status" value="1"/>
</dbReference>
<keyword evidence="6 7" id="KW-0676">Redox-active center</keyword>
<feature type="signal peptide" evidence="7">
    <location>
        <begin position="1"/>
        <end position="25"/>
    </location>
</feature>
<dbReference type="GO" id="GO:0042597">
    <property type="term" value="C:periplasmic space"/>
    <property type="evidence" value="ECO:0007669"/>
    <property type="project" value="UniProtKB-SubCell"/>
</dbReference>
<accession>A0A9D7I8E1</accession>